<proteinExistence type="predicted"/>
<sequence length="299" mass="33465">MRTAVLVSFVCAIAAGAGVSSRTFCYKNIGCGRKLTTTSVGHCMIFTNRTPRKNVDRKKLPESKSDESSIIRKYFLKGQHVTSEIGHTTEAVMVNRISRNETDDLSVEVHTASTYRTRSRRTVDSHIRQLRRSGQRRDTLKLRSCASGEKSTDNGCQREHSIGMQHTTSTPILSTKPPSVPTQPTTEYRPATSPTRPPTFTPATHRPIFIPMNTRPSIFISKPTPPTKTVVTTYPPPITTTASRKGYNYEIPKIPFTLPTNIVPKQTPFLSPKPVAEDKTQNRASRERPTFNMRLPELI</sequence>
<evidence type="ECO:0000313" key="3">
    <source>
        <dbReference type="EMBL" id="GBP73898.1"/>
    </source>
</evidence>
<feature type="compositionally biased region" description="Basic and acidic residues" evidence="1">
    <location>
        <begin position="275"/>
        <end position="289"/>
    </location>
</feature>
<keyword evidence="4" id="KW-1185">Reference proteome</keyword>
<feature type="chain" id="PRO_5020036341" evidence="2">
    <location>
        <begin position="22"/>
        <end position="299"/>
    </location>
</feature>
<reference evidence="3 4" key="1">
    <citation type="journal article" date="2019" name="Commun. Biol.">
        <title>The bagworm genome reveals a unique fibroin gene that provides high tensile strength.</title>
        <authorList>
            <person name="Kono N."/>
            <person name="Nakamura H."/>
            <person name="Ohtoshi R."/>
            <person name="Tomita M."/>
            <person name="Numata K."/>
            <person name="Arakawa K."/>
        </authorList>
    </citation>
    <scope>NUCLEOTIDE SEQUENCE [LARGE SCALE GENOMIC DNA]</scope>
</reference>
<keyword evidence="2" id="KW-0732">Signal</keyword>
<name>A0A4C1YD02_EUMVA</name>
<feature type="compositionally biased region" description="Polar residues" evidence="1">
    <location>
        <begin position="164"/>
        <end position="186"/>
    </location>
</feature>
<organism evidence="3 4">
    <name type="scientific">Eumeta variegata</name>
    <name type="common">Bagworm moth</name>
    <name type="synonym">Eumeta japonica</name>
    <dbReference type="NCBI Taxonomy" id="151549"/>
    <lineage>
        <taxon>Eukaryota</taxon>
        <taxon>Metazoa</taxon>
        <taxon>Ecdysozoa</taxon>
        <taxon>Arthropoda</taxon>
        <taxon>Hexapoda</taxon>
        <taxon>Insecta</taxon>
        <taxon>Pterygota</taxon>
        <taxon>Neoptera</taxon>
        <taxon>Endopterygota</taxon>
        <taxon>Lepidoptera</taxon>
        <taxon>Glossata</taxon>
        <taxon>Ditrysia</taxon>
        <taxon>Tineoidea</taxon>
        <taxon>Psychidae</taxon>
        <taxon>Oiketicinae</taxon>
        <taxon>Eumeta</taxon>
    </lineage>
</organism>
<dbReference type="AlphaFoldDB" id="A0A4C1YD02"/>
<feature type="compositionally biased region" description="Basic and acidic residues" evidence="1">
    <location>
        <begin position="150"/>
        <end position="161"/>
    </location>
</feature>
<gene>
    <name evidence="3" type="ORF">EVAR_54197_1</name>
</gene>
<evidence type="ECO:0000256" key="2">
    <source>
        <dbReference type="SAM" id="SignalP"/>
    </source>
</evidence>
<comment type="caution">
    <text evidence="3">The sequence shown here is derived from an EMBL/GenBank/DDBJ whole genome shotgun (WGS) entry which is preliminary data.</text>
</comment>
<feature type="region of interest" description="Disordered" evidence="1">
    <location>
        <begin position="267"/>
        <end position="299"/>
    </location>
</feature>
<evidence type="ECO:0000313" key="4">
    <source>
        <dbReference type="Proteomes" id="UP000299102"/>
    </source>
</evidence>
<feature type="signal peptide" evidence="2">
    <location>
        <begin position="1"/>
        <end position="21"/>
    </location>
</feature>
<dbReference type="Proteomes" id="UP000299102">
    <property type="component" value="Unassembled WGS sequence"/>
</dbReference>
<feature type="region of interest" description="Disordered" evidence="1">
    <location>
        <begin position="144"/>
        <end position="204"/>
    </location>
</feature>
<evidence type="ECO:0000256" key="1">
    <source>
        <dbReference type="SAM" id="MobiDB-lite"/>
    </source>
</evidence>
<accession>A0A4C1YD02</accession>
<dbReference type="EMBL" id="BGZK01001191">
    <property type="protein sequence ID" value="GBP73898.1"/>
    <property type="molecule type" value="Genomic_DNA"/>
</dbReference>
<protein>
    <submittedName>
        <fullName evidence="3">Uncharacterized protein</fullName>
    </submittedName>
</protein>